<keyword evidence="1 2" id="KW-0597">Phosphoprotein</keyword>
<gene>
    <name evidence="4" type="ORF">STIAU_0904</name>
</gene>
<comment type="caution">
    <text evidence="4">The sequence shown here is derived from an EMBL/GenBank/DDBJ whole genome shotgun (WGS) entry which is preliminary data.</text>
</comment>
<reference evidence="4 5" key="1">
    <citation type="submission" date="2006-04" db="EMBL/GenBank/DDBJ databases">
        <authorList>
            <person name="Nierman W.C."/>
        </authorList>
    </citation>
    <scope>NUCLEOTIDE SEQUENCE [LARGE SCALE GENOMIC DNA]</scope>
    <source>
        <strain evidence="4 5">DW4/3-1</strain>
    </source>
</reference>
<dbReference type="InterPro" id="IPR050595">
    <property type="entry name" value="Bact_response_regulator"/>
</dbReference>
<sequence>MAHMGGPQCVVNARGDGYFPASLLHSPHTVCTVHILVIDDDSSLCTSLSYYLERHGYTVHSASDALQALDVLERHPVGFVITDYLMPHLDGIHFTEIVKADPRFRSIPVLLITAVVDGSVTDKSLRKGVALTLQKPVDMGQLLNLVRFAE</sequence>
<evidence type="ECO:0000313" key="4">
    <source>
        <dbReference type="EMBL" id="EAU65461.1"/>
    </source>
</evidence>
<protein>
    <submittedName>
        <fullName evidence="4">Two-component response regulator</fullName>
    </submittedName>
</protein>
<accession>Q08YB8</accession>
<dbReference type="EMBL" id="AAMD01000081">
    <property type="protein sequence ID" value="EAU65461.1"/>
    <property type="molecule type" value="Genomic_DNA"/>
</dbReference>
<dbReference type="PATRIC" id="fig|378806.16.peg.4484"/>
<dbReference type="AlphaFoldDB" id="Q08YB8"/>
<feature type="modified residue" description="4-aspartylphosphate" evidence="2">
    <location>
        <position position="83"/>
    </location>
</feature>
<feature type="domain" description="Response regulatory" evidence="3">
    <location>
        <begin position="34"/>
        <end position="150"/>
    </location>
</feature>
<dbReference type="Pfam" id="PF00072">
    <property type="entry name" value="Response_reg"/>
    <property type="match status" value="1"/>
</dbReference>
<name>Q08YB8_STIAD</name>
<dbReference type="InterPro" id="IPR011006">
    <property type="entry name" value="CheY-like_superfamily"/>
</dbReference>
<dbReference type="SUPFAM" id="SSF52172">
    <property type="entry name" value="CheY-like"/>
    <property type="match status" value="1"/>
</dbReference>
<dbReference type="Proteomes" id="UP000032702">
    <property type="component" value="Unassembled WGS sequence"/>
</dbReference>
<dbReference type="PROSITE" id="PS50110">
    <property type="entry name" value="RESPONSE_REGULATORY"/>
    <property type="match status" value="1"/>
</dbReference>
<dbReference type="PANTHER" id="PTHR44591:SF3">
    <property type="entry name" value="RESPONSE REGULATORY DOMAIN-CONTAINING PROTEIN"/>
    <property type="match status" value="1"/>
</dbReference>
<evidence type="ECO:0000313" key="5">
    <source>
        <dbReference type="Proteomes" id="UP000032702"/>
    </source>
</evidence>
<dbReference type="InterPro" id="IPR001789">
    <property type="entry name" value="Sig_transdc_resp-reg_receiver"/>
</dbReference>
<evidence type="ECO:0000259" key="3">
    <source>
        <dbReference type="PROSITE" id="PS50110"/>
    </source>
</evidence>
<dbReference type="SMART" id="SM00448">
    <property type="entry name" value="REC"/>
    <property type="match status" value="1"/>
</dbReference>
<organism evidence="4 5">
    <name type="scientific">Stigmatella aurantiaca (strain DW4/3-1)</name>
    <dbReference type="NCBI Taxonomy" id="378806"/>
    <lineage>
        <taxon>Bacteria</taxon>
        <taxon>Pseudomonadati</taxon>
        <taxon>Myxococcota</taxon>
        <taxon>Myxococcia</taxon>
        <taxon>Myxococcales</taxon>
        <taxon>Cystobacterineae</taxon>
        <taxon>Archangiaceae</taxon>
        <taxon>Stigmatella</taxon>
    </lineage>
</organism>
<dbReference type="GO" id="GO:0000160">
    <property type="term" value="P:phosphorelay signal transduction system"/>
    <property type="evidence" value="ECO:0007669"/>
    <property type="project" value="InterPro"/>
</dbReference>
<evidence type="ECO:0000256" key="1">
    <source>
        <dbReference type="ARBA" id="ARBA00022553"/>
    </source>
</evidence>
<dbReference type="Gene3D" id="3.40.50.2300">
    <property type="match status" value="1"/>
</dbReference>
<evidence type="ECO:0000256" key="2">
    <source>
        <dbReference type="PROSITE-ProRule" id="PRU00169"/>
    </source>
</evidence>
<dbReference type="PANTHER" id="PTHR44591">
    <property type="entry name" value="STRESS RESPONSE REGULATOR PROTEIN 1"/>
    <property type="match status" value="1"/>
</dbReference>
<proteinExistence type="predicted"/>